<evidence type="ECO:0000313" key="11">
    <source>
        <dbReference type="Proteomes" id="UP000824469"/>
    </source>
</evidence>
<dbReference type="AlphaFoldDB" id="A0AA38G651"/>
<keyword evidence="3" id="KW-0238">DNA-binding</keyword>
<dbReference type="PANTHER" id="PTHR44042:SF67">
    <property type="entry name" value="MYB-LIKE PROTEIN I"/>
    <property type="match status" value="1"/>
</dbReference>
<dbReference type="PROSITE" id="PS50090">
    <property type="entry name" value="MYB_LIKE"/>
    <property type="match status" value="2"/>
</dbReference>
<feature type="domain" description="HTH myb-type" evidence="9">
    <location>
        <begin position="177"/>
        <end position="233"/>
    </location>
</feature>
<dbReference type="EMBL" id="JAHRHJ020000004">
    <property type="protein sequence ID" value="KAH9317456.1"/>
    <property type="molecule type" value="Genomic_DNA"/>
</dbReference>
<dbReference type="SMART" id="SM00717">
    <property type="entry name" value="SANT"/>
    <property type="match status" value="2"/>
</dbReference>
<keyword evidence="5" id="KW-0539">Nucleus</keyword>
<dbReference type="Gene3D" id="1.10.10.60">
    <property type="entry name" value="Homeodomain-like"/>
    <property type="match status" value="2"/>
</dbReference>
<dbReference type="FunFam" id="1.10.10.60:FF:000154">
    <property type="entry name" value="Transcription factor SRM1"/>
    <property type="match status" value="1"/>
</dbReference>
<evidence type="ECO:0000256" key="3">
    <source>
        <dbReference type="ARBA" id="ARBA00023125"/>
    </source>
</evidence>
<evidence type="ECO:0000256" key="6">
    <source>
        <dbReference type="SAM" id="MobiDB-lite"/>
    </source>
</evidence>
<keyword evidence="11" id="KW-1185">Reference proteome</keyword>
<dbReference type="GO" id="GO:0003677">
    <property type="term" value="F:DNA binding"/>
    <property type="evidence" value="ECO:0007669"/>
    <property type="project" value="UniProtKB-KW"/>
</dbReference>
<feature type="domain" description="Myb-like" evidence="7">
    <location>
        <begin position="76"/>
        <end position="122"/>
    </location>
</feature>
<comment type="subcellular location">
    <subcellularLocation>
        <location evidence="1">Nucleus</location>
    </subcellularLocation>
</comment>
<dbReference type="Pfam" id="PF00249">
    <property type="entry name" value="Myb_DNA-binding"/>
    <property type="match status" value="2"/>
</dbReference>
<evidence type="ECO:0000256" key="5">
    <source>
        <dbReference type="ARBA" id="ARBA00023242"/>
    </source>
</evidence>
<dbReference type="CDD" id="cd00167">
    <property type="entry name" value="SANT"/>
    <property type="match status" value="2"/>
</dbReference>
<feature type="region of interest" description="Disordered" evidence="6">
    <location>
        <begin position="149"/>
        <end position="183"/>
    </location>
</feature>
<dbReference type="InterPro" id="IPR017930">
    <property type="entry name" value="Myb_dom"/>
</dbReference>
<feature type="domain" description="SANT" evidence="8">
    <location>
        <begin position="185"/>
        <end position="233"/>
    </location>
</feature>
<feature type="domain" description="Myb-like" evidence="7">
    <location>
        <begin position="177"/>
        <end position="229"/>
    </location>
</feature>
<dbReference type="PANTHER" id="PTHR44042">
    <property type="entry name" value="DUPLICATED HOMEODOMAIN-LIKE SUPERFAMILY PROTEIN-RELATED"/>
    <property type="match status" value="1"/>
</dbReference>
<accession>A0AA38G651</accession>
<evidence type="ECO:0000256" key="4">
    <source>
        <dbReference type="ARBA" id="ARBA00023163"/>
    </source>
</evidence>
<dbReference type="InterPro" id="IPR009057">
    <property type="entry name" value="Homeodomain-like_sf"/>
</dbReference>
<evidence type="ECO:0000256" key="1">
    <source>
        <dbReference type="ARBA" id="ARBA00004123"/>
    </source>
</evidence>
<evidence type="ECO:0000259" key="8">
    <source>
        <dbReference type="PROSITE" id="PS51293"/>
    </source>
</evidence>
<evidence type="ECO:0000256" key="2">
    <source>
        <dbReference type="ARBA" id="ARBA00023015"/>
    </source>
</evidence>
<keyword evidence="2" id="KW-0805">Transcription regulation</keyword>
<evidence type="ECO:0000259" key="7">
    <source>
        <dbReference type="PROSITE" id="PS50090"/>
    </source>
</evidence>
<dbReference type="InterPro" id="IPR001005">
    <property type="entry name" value="SANT/Myb"/>
</dbReference>
<proteinExistence type="predicted"/>
<feature type="compositionally biased region" description="Polar residues" evidence="6">
    <location>
        <begin position="149"/>
        <end position="164"/>
    </location>
</feature>
<dbReference type="PROSITE" id="PS51293">
    <property type="entry name" value="SANT"/>
    <property type="match status" value="1"/>
</dbReference>
<name>A0AA38G651_TAXCH</name>
<keyword evidence="4" id="KW-0804">Transcription</keyword>
<dbReference type="FunFam" id="1.10.10.60:FF:000009">
    <property type="entry name" value="transcription factor MYB1R1"/>
    <property type="match status" value="1"/>
</dbReference>
<dbReference type="OMA" id="QKGIGGH"/>
<dbReference type="InterPro" id="IPR006447">
    <property type="entry name" value="Myb_dom_plants"/>
</dbReference>
<evidence type="ECO:0000313" key="10">
    <source>
        <dbReference type="EMBL" id="KAH9317456.1"/>
    </source>
</evidence>
<dbReference type="InterPro" id="IPR017884">
    <property type="entry name" value="SANT_dom"/>
</dbReference>
<dbReference type="GO" id="GO:0005634">
    <property type="term" value="C:nucleus"/>
    <property type="evidence" value="ECO:0007669"/>
    <property type="project" value="UniProtKB-SubCell"/>
</dbReference>
<evidence type="ECO:0000259" key="9">
    <source>
        <dbReference type="PROSITE" id="PS51294"/>
    </source>
</evidence>
<dbReference type="NCBIfam" id="TIGR01557">
    <property type="entry name" value="myb_SHAQKYF"/>
    <property type="match status" value="1"/>
</dbReference>
<dbReference type="Proteomes" id="UP000824469">
    <property type="component" value="Unassembled WGS sequence"/>
</dbReference>
<organism evidence="10 11">
    <name type="scientific">Taxus chinensis</name>
    <name type="common">Chinese yew</name>
    <name type="synonym">Taxus wallichiana var. chinensis</name>
    <dbReference type="NCBI Taxonomy" id="29808"/>
    <lineage>
        <taxon>Eukaryota</taxon>
        <taxon>Viridiplantae</taxon>
        <taxon>Streptophyta</taxon>
        <taxon>Embryophyta</taxon>
        <taxon>Tracheophyta</taxon>
        <taxon>Spermatophyta</taxon>
        <taxon>Pinopsida</taxon>
        <taxon>Pinidae</taxon>
        <taxon>Conifers II</taxon>
        <taxon>Cupressales</taxon>
        <taxon>Taxaceae</taxon>
        <taxon>Taxus</taxon>
    </lineage>
</organism>
<gene>
    <name evidence="10" type="ORF">KI387_019225</name>
</gene>
<dbReference type="SUPFAM" id="SSF46689">
    <property type="entry name" value="Homeodomain-like"/>
    <property type="match status" value="2"/>
</dbReference>
<protein>
    <submittedName>
        <fullName evidence="10">Uncharacterized protein</fullName>
    </submittedName>
</protein>
<reference evidence="10 11" key="1">
    <citation type="journal article" date="2021" name="Nat. Plants">
        <title>The Taxus genome provides insights into paclitaxel biosynthesis.</title>
        <authorList>
            <person name="Xiong X."/>
            <person name="Gou J."/>
            <person name="Liao Q."/>
            <person name="Li Y."/>
            <person name="Zhou Q."/>
            <person name="Bi G."/>
            <person name="Li C."/>
            <person name="Du R."/>
            <person name="Wang X."/>
            <person name="Sun T."/>
            <person name="Guo L."/>
            <person name="Liang H."/>
            <person name="Lu P."/>
            <person name="Wu Y."/>
            <person name="Zhang Z."/>
            <person name="Ro D.K."/>
            <person name="Shang Y."/>
            <person name="Huang S."/>
            <person name="Yan J."/>
        </authorList>
    </citation>
    <scope>NUCLEOTIDE SEQUENCE [LARGE SCALE GENOMIC DNA]</scope>
    <source>
        <strain evidence="10">Ta-2019</strain>
    </source>
</reference>
<comment type="caution">
    <text evidence="10">The sequence shown here is derived from an EMBL/GenBank/DDBJ whole genome shotgun (WGS) entry which is preliminary data.</text>
</comment>
<feature type="non-terminal residue" evidence="10">
    <location>
        <position position="344"/>
    </location>
</feature>
<sequence length="344" mass="37791">GRSDKVSEGINEVVNGFCYLEKTVYIFDRLKGNRFVEVRTGDLIGVNCLVLSMKVEMDSAGAGPSGYYGFSSSPGWSAEQNKVFEHALARFELETPDRWEKVASCVPGKTAEDVRKHYELLVEDVDVIDAGRVALPPYSQNSYMPEWLSSDQSAPEFTTSSKSPFSVRGPSPKASEQERKKGVPWTEEEHRLFLMGLDKYGKGDWRSISRNFVVSRTPTQVASHAQKYFLRLTSGNKEKKRSSIHDITSVGDADLKQPPLQQASAITNSSVVTQSPGFVYPSSMGGPAMVNSMGPPTGPLMLAHNSLNPYSQKGLGGHSPRHMIHGSSLGVPQMGYPMQPTMHN</sequence>
<dbReference type="PROSITE" id="PS51294">
    <property type="entry name" value="HTH_MYB"/>
    <property type="match status" value="1"/>
</dbReference>